<dbReference type="EMBL" id="CAJZBQ010000052">
    <property type="protein sequence ID" value="CAG9331012.1"/>
    <property type="molecule type" value="Genomic_DNA"/>
</dbReference>
<comment type="caution">
    <text evidence="6">The sequence shown here is derived from an EMBL/GenBank/DDBJ whole genome shotgun (WGS) entry which is preliminary data.</text>
</comment>
<evidence type="ECO:0000256" key="5">
    <source>
        <dbReference type="SAM" id="MobiDB-lite"/>
    </source>
</evidence>
<protein>
    <recommendedName>
        <fullName evidence="8">WD repeat-containing protein 63</fullName>
    </recommendedName>
</protein>
<dbReference type="Pfam" id="PF00400">
    <property type="entry name" value="WD40"/>
    <property type="match status" value="1"/>
</dbReference>
<proteinExistence type="predicted"/>
<feature type="compositionally biased region" description="Basic and acidic residues" evidence="5">
    <location>
        <begin position="31"/>
        <end position="51"/>
    </location>
</feature>
<evidence type="ECO:0000256" key="4">
    <source>
        <dbReference type="ARBA" id="ARBA00022737"/>
    </source>
</evidence>
<keyword evidence="3" id="KW-0853">WD repeat</keyword>
<keyword evidence="4" id="KW-0677">Repeat</keyword>
<comment type="subcellular location">
    <subcellularLocation>
        <location evidence="1">Cytoplasm</location>
    </subcellularLocation>
</comment>
<dbReference type="GO" id="GO:0045504">
    <property type="term" value="F:dynein heavy chain binding"/>
    <property type="evidence" value="ECO:0007669"/>
    <property type="project" value="TreeGrafter"/>
</dbReference>
<dbReference type="InterPro" id="IPR036322">
    <property type="entry name" value="WD40_repeat_dom_sf"/>
</dbReference>
<dbReference type="PANTHER" id="PTHR12442">
    <property type="entry name" value="DYNEIN INTERMEDIATE CHAIN"/>
    <property type="match status" value="1"/>
</dbReference>
<feature type="region of interest" description="Disordered" evidence="5">
    <location>
        <begin position="1"/>
        <end position="52"/>
    </location>
</feature>
<feature type="compositionally biased region" description="Basic and acidic residues" evidence="5">
    <location>
        <begin position="1"/>
        <end position="12"/>
    </location>
</feature>
<dbReference type="GO" id="GO:0036156">
    <property type="term" value="C:inner dynein arm"/>
    <property type="evidence" value="ECO:0007669"/>
    <property type="project" value="TreeGrafter"/>
</dbReference>
<evidence type="ECO:0008006" key="8">
    <source>
        <dbReference type="Google" id="ProtNLM"/>
    </source>
</evidence>
<evidence type="ECO:0000313" key="6">
    <source>
        <dbReference type="EMBL" id="CAG9331012.1"/>
    </source>
</evidence>
<dbReference type="SMART" id="SM00320">
    <property type="entry name" value="WD40"/>
    <property type="match status" value="3"/>
</dbReference>
<evidence type="ECO:0000256" key="1">
    <source>
        <dbReference type="ARBA" id="ARBA00004496"/>
    </source>
</evidence>
<accession>A0AAU9KCV7</accession>
<organism evidence="6 7">
    <name type="scientific">Blepharisma stoltei</name>
    <dbReference type="NCBI Taxonomy" id="1481888"/>
    <lineage>
        <taxon>Eukaryota</taxon>
        <taxon>Sar</taxon>
        <taxon>Alveolata</taxon>
        <taxon>Ciliophora</taxon>
        <taxon>Postciliodesmatophora</taxon>
        <taxon>Heterotrichea</taxon>
        <taxon>Heterotrichida</taxon>
        <taxon>Blepharismidae</taxon>
        <taxon>Blepharisma</taxon>
    </lineage>
</organism>
<keyword evidence="2" id="KW-0963">Cytoplasm</keyword>
<evidence type="ECO:0000313" key="7">
    <source>
        <dbReference type="Proteomes" id="UP001162131"/>
    </source>
</evidence>
<dbReference type="GO" id="GO:0036159">
    <property type="term" value="P:inner dynein arm assembly"/>
    <property type="evidence" value="ECO:0007669"/>
    <property type="project" value="TreeGrafter"/>
</dbReference>
<gene>
    <name evidence="6" type="ORF">BSTOLATCC_MIC52418</name>
</gene>
<evidence type="ECO:0000256" key="2">
    <source>
        <dbReference type="ARBA" id="ARBA00022490"/>
    </source>
</evidence>
<keyword evidence="7" id="KW-1185">Reference proteome</keyword>
<reference evidence="6" key="1">
    <citation type="submission" date="2021-09" db="EMBL/GenBank/DDBJ databases">
        <authorList>
            <consortium name="AG Swart"/>
            <person name="Singh M."/>
            <person name="Singh A."/>
            <person name="Seah K."/>
            <person name="Emmerich C."/>
        </authorList>
    </citation>
    <scope>NUCLEOTIDE SEQUENCE</scope>
    <source>
        <strain evidence="6">ATCC30299</strain>
    </source>
</reference>
<dbReference type="Gene3D" id="2.130.10.10">
    <property type="entry name" value="YVTN repeat-like/Quinoprotein amine dehydrogenase"/>
    <property type="match status" value="2"/>
</dbReference>
<dbReference type="GO" id="GO:0045503">
    <property type="term" value="F:dynein light chain binding"/>
    <property type="evidence" value="ECO:0007669"/>
    <property type="project" value="TreeGrafter"/>
</dbReference>
<dbReference type="InterPro" id="IPR001680">
    <property type="entry name" value="WD40_rpt"/>
</dbReference>
<feature type="compositionally biased region" description="Acidic residues" evidence="5">
    <location>
        <begin position="13"/>
        <end position="30"/>
    </location>
</feature>
<name>A0AAU9KCV7_9CILI</name>
<dbReference type="Proteomes" id="UP001162131">
    <property type="component" value="Unassembled WGS sequence"/>
</dbReference>
<evidence type="ECO:0000256" key="3">
    <source>
        <dbReference type="ARBA" id="ARBA00022574"/>
    </source>
</evidence>
<dbReference type="InterPro" id="IPR050687">
    <property type="entry name" value="Dynein_IC"/>
</dbReference>
<dbReference type="AlphaFoldDB" id="A0AAU9KCV7"/>
<dbReference type="PANTHER" id="PTHR12442:SF5">
    <property type="entry name" value="DYNEIN AXONEMAL INTERMEDIATE CHAIN 3"/>
    <property type="match status" value="1"/>
</dbReference>
<dbReference type="GO" id="GO:0060294">
    <property type="term" value="P:cilium movement involved in cell motility"/>
    <property type="evidence" value="ECO:0007669"/>
    <property type="project" value="TreeGrafter"/>
</dbReference>
<dbReference type="SUPFAM" id="SSF50978">
    <property type="entry name" value="WD40 repeat-like"/>
    <property type="match status" value="1"/>
</dbReference>
<sequence>MDPEVESEKSEEVTDQEVDESSSAEEEEEDNSKQFEIKDIEPKPYESKTIQETEDEVKSLTVPATRPLLSLKIAKKRRYYGQIMTKFSTTESAQPLEIMHMRDPNFKKENYKLTLEIGLQAGCGIKLLPQPKGRGFQSNYFISSQKTSIYSKEDFYDEHMTLIDKIEDVTEAPKLEHFIRNVEVKIEEALQSNETIDVFHDEFEILGDKEGESGGSGGNLANLMTETRTFYNLDFTREKTITDIQWEPGKDNVIAACCVENFDFSERVEKSGSNIIGTVMIWSFAEFNSIIMVLKAPLEITCFRFNPNKTNIIVGGTISGTVVIWDTKLVNDKSRRDMLPKQHEAPELNLLTSSGIFDSHKGPVRSLCWLPTQVKIERKNHFLLLPDPQDVTQIATLSEDGLILFWETNFPLDKNPLKNADYQWQPLLKVQLTRPDNRNDIGGSGIWISPSQKDTQFWATSDSGDLLRVDWLARAIDEGRPEYVKKIYFGDVSYRPALSLQVSPFFSDIVLTVHDFHFTIWKDSCDIPIFQSYYHATYLTCGAWSPMRPAMLFIGRADGRIDVWDFLDQSHKESLYHNISGQRISTMTFLNLKKTHNQILATGDIKGNVHIIEIHRHASKDVEREKKTIYEFWCKEEERVSYFAERFEVRSEEFRQQEILRRQQQHNQAQSS</sequence>
<dbReference type="InterPro" id="IPR015943">
    <property type="entry name" value="WD40/YVTN_repeat-like_dom_sf"/>
</dbReference>